<dbReference type="Proteomes" id="UP001500266">
    <property type="component" value="Unassembled WGS sequence"/>
</dbReference>
<dbReference type="SUPFAM" id="SSF48008">
    <property type="entry name" value="GntR ligand-binding domain-like"/>
    <property type="match status" value="1"/>
</dbReference>
<evidence type="ECO:0000313" key="6">
    <source>
        <dbReference type="Proteomes" id="UP001500266"/>
    </source>
</evidence>
<name>A0ABP7YUU1_9ACTN</name>
<evidence type="ECO:0000313" key="5">
    <source>
        <dbReference type="EMBL" id="GAA4141660.1"/>
    </source>
</evidence>
<feature type="domain" description="GntR C-terminal" evidence="4">
    <location>
        <begin position="1"/>
        <end position="126"/>
    </location>
</feature>
<proteinExistence type="predicted"/>
<gene>
    <name evidence="5" type="ORF">GCM10022416_29840</name>
</gene>
<comment type="caution">
    <text evidence="5">The sequence shown here is derived from an EMBL/GenBank/DDBJ whole genome shotgun (WGS) entry which is preliminary data.</text>
</comment>
<evidence type="ECO:0000259" key="4">
    <source>
        <dbReference type="SMART" id="SM00895"/>
    </source>
</evidence>
<dbReference type="Gene3D" id="1.20.120.530">
    <property type="entry name" value="GntR ligand-binding domain-like"/>
    <property type="match status" value="1"/>
</dbReference>
<evidence type="ECO:0000256" key="2">
    <source>
        <dbReference type="ARBA" id="ARBA00023125"/>
    </source>
</evidence>
<accession>A0ABP7YUU1</accession>
<dbReference type="Pfam" id="PF07729">
    <property type="entry name" value="FCD"/>
    <property type="match status" value="1"/>
</dbReference>
<dbReference type="PANTHER" id="PTHR43537:SF5">
    <property type="entry name" value="UXU OPERON TRANSCRIPTIONAL REGULATOR"/>
    <property type="match status" value="1"/>
</dbReference>
<keyword evidence="3" id="KW-0804">Transcription</keyword>
<dbReference type="EMBL" id="BAABDO010000038">
    <property type="protein sequence ID" value="GAA4141660.1"/>
    <property type="molecule type" value="Genomic_DNA"/>
</dbReference>
<organism evidence="5 6">
    <name type="scientific">Actinomadura keratinilytica</name>
    <dbReference type="NCBI Taxonomy" id="547461"/>
    <lineage>
        <taxon>Bacteria</taxon>
        <taxon>Bacillati</taxon>
        <taxon>Actinomycetota</taxon>
        <taxon>Actinomycetes</taxon>
        <taxon>Streptosporangiales</taxon>
        <taxon>Thermomonosporaceae</taxon>
        <taxon>Actinomadura</taxon>
    </lineage>
</organism>
<dbReference type="PANTHER" id="PTHR43537">
    <property type="entry name" value="TRANSCRIPTIONAL REGULATOR, GNTR FAMILY"/>
    <property type="match status" value="1"/>
</dbReference>
<keyword evidence="1" id="KW-0805">Transcription regulation</keyword>
<evidence type="ECO:0000256" key="1">
    <source>
        <dbReference type="ARBA" id="ARBA00023015"/>
    </source>
</evidence>
<dbReference type="InterPro" id="IPR011711">
    <property type="entry name" value="GntR_C"/>
</dbReference>
<keyword evidence="2" id="KW-0238">DNA-binding</keyword>
<dbReference type="InterPro" id="IPR008920">
    <property type="entry name" value="TF_FadR/GntR_C"/>
</dbReference>
<protein>
    <recommendedName>
        <fullName evidence="4">GntR C-terminal domain-containing protein</fullName>
    </recommendedName>
</protein>
<reference evidence="6" key="1">
    <citation type="journal article" date="2019" name="Int. J. Syst. Evol. Microbiol.">
        <title>The Global Catalogue of Microorganisms (GCM) 10K type strain sequencing project: providing services to taxonomists for standard genome sequencing and annotation.</title>
        <authorList>
            <consortium name="The Broad Institute Genomics Platform"/>
            <consortium name="The Broad Institute Genome Sequencing Center for Infectious Disease"/>
            <person name="Wu L."/>
            <person name="Ma J."/>
        </authorList>
    </citation>
    <scope>NUCLEOTIDE SEQUENCE [LARGE SCALE GENOMIC DNA]</scope>
    <source>
        <strain evidence="6">JCM 17316</strain>
    </source>
</reference>
<dbReference type="RefSeq" id="WP_345021730.1">
    <property type="nucleotide sequence ID" value="NZ_BAABDO010000038.1"/>
</dbReference>
<dbReference type="SMART" id="SM00895">
    <property type="entry name" value="FCD"/>
    <property type="match status" value="1"/>
</dbReference>
<sequence length="134" mass="14826">MLDVAIAEAAARLATADDVDSLRELVDETVAASGAGDEERALQADLQFHRRLNTIVDNPVFYLLHDGLSHVLHQELTERRKRAAELEPTAPAKTRVIDTVHYGIVEAIAERDSEGARIAMRRHFEVWSSLTGSP</sequence>
<keyword evidence="6" id="KW-1185">Reference proteome</keyword>
<evidence type="ECO:0000256" key="3">
    <source>
        <dbReference type="ARBA" id="ARBA00023163"/>
    </source>
</evidence>